<dbReference type="HOGENOM" id="CLU_054974_0_2_1"/>
<dbReference type="InParanoid" id="S8EI55"/>
<dbReference type="PROSITE" id="PS51273">
    <property type="entry name" value="GATASE_TYPE_1"/>
    <property type="match status" value="1"/>
</dbReference>
<dbReference type="PANTHER" id="PTHR42695:SF5">
    <property type="entry name" value="GLUTAMINE AMIDOTRANSFERASE YLR126C-RELATED"/>
    <property type="match status" value="1"/>
</dbReference>
<dbReference type="FunCoup" id="S8EI55">
    <property type="interactions" value="239"/>
</dbReference>
<dbReference type="AlphaFoldDB" id="S8EI55"/>
<dbReference type="Proteomes" id="UP000015241">
    <property type="component" value="Unassembled WGS sequence"/>
</dbReference>
<dbReference type="InterPro" id="IPR029062">
    <property type="entry name" value="Class_I_gatase-like"/>
</dbReference>
<dbReference type="SUPFAM" id="SSF52317">
    <property type="entry name" value="Class I glutamine amidotransferase-like"/>
    <property type="match status" value="1"/>
</dbReference>
<protein>
    <recommendedName>
        <fullName evidence="1">Glutamine amidotransferase domain-containing protein</fullName>
    </recommendedName>
</protein>
<name>S8EI55_FOMSC</name>
<dbReference type="eggNOG" id="KOG3179">
    <property type="taxonomic scope" value="Eukaryota"/>
</dbReference>
<organism evidence="2 3">
    <name type="scientific">Fomitopsis schrenkii</name>
    <name type="common">Brown rot fungus</name>
    <dbReference type="NCBI Taxonomy" id="2126942"/>
    <lineage>
        <taxon>Eukaryota</taxon>
        <taxon>Fungi</taxon>
        <taxon>Dikarya</taxon>
        <taxon>Basidiomycota</taxon>
        <taxon>Agaricomycotina</taxon>
        <taxon>Agaricomycetes</taxon>
        <taxon>Polyporales</taxon>
        <taxon>Fomitopsis</taxon>
    </lineage>
</organism>
<dbReference type="CDD" id="cd01741">
    <property type="entry name" value="GATase1_1"/>
    <property type="match status" value="1"/>
</dbReference>
<keyword evidence="3" id="KW-1185">Reference proteome</keyword>
<evidence type="ECO:0000313" key="3">
    <source>
        <dbReference type="Proteomes" id="UP000015241"/>
    </source>
</evidence>
<proteinExistence type="predicted"/>
<sequence length="268" mass="29314">MASSSPIRIALFLCDKPIASVQATDGDYTAIFDTLLRKSLPGDAAVDYVLDPYDVREAQRYPENVNDYRAIIMTGSAASAYENLEWINRLVDYIRDVGTNKPHIKLIGICFGHQIVGRALGGECVPNSSWEVSIVELQLTDIGKRLFGTDTLNIHQMHRDHVPSVPPSFHLLGSTPICPNQGMIRLRDSAKPGDFGPDDVQIFTVQGHPEFTDRIVTKVLDARQGTGVIGANIAEDGKRRTAFRNDGVDVVGNVIWRVIGVGSNSGSK</sequence>
<feature type="domain" description="Glutamine amidotransferase" evidence="1">
    <location>
        <begin position="49"/>
        <end position="212"/>
    </location>
</feature>
<dbReference type="OrthoDB" id="92161at2759"/>
<accession>S8EI55</accession>
<dbReference type="PANTHER" id="PTHR42695">
    <property type="entry name" value="GLUTAMINE AMIDOTRANSFERASE YLR126C-RELATED"/>
    <property type="match status" value="1"/>
</dbReference>
<dbReference type="Gene3D" id="3.40.50.880">
    <property type="match status" value="1"/>
</dbReference>
<evidence type="ECO:0000259" key="1">
    <source>
        <dbReference type="Pfam" id="PF00117"/>
    </source>
</evidence>
<dbReference type="GO" id="GO:0005634">
    <property type="term" value="C:nucleus"/>
    <property type="evidence" value="ECO:0007669"/>
    <property type="project" value="TreeGrafter"/>
</dbReference>
<gene>
    <name evidence="2" type="ORF">FOMPIDRAFT_1045505</name>
</gene>
<dbReference type="EMBL" id="KE504125">
    <property type="protein sequence ID" value="EPT04822.1"/>
    <property type="molecule type" value="Genomic_DNA"/>
</dbReference>
<reference evidence="2 3" key="1">
    <citation type="journal article" date="2012" name="Science">
        <title>The Paleozoic origin of enzymatic lignin decomposition reconstructed from 31 fungal genomes.</title>
        <authorList>
            <person name="Floudas D."/>
            <person name="Binder M."/>
            <person name="Riley R."/>
            <person name="Barry K."/>
            <person name="Blanchette R.A."/>
            <person name="Henrissat B."/>
            <person name="Martinez A.T."/>
            <person name="Otillar R."/>
            <person name="Spatafora J.W."/>
            <person name="Yadav J.S."/>
            <person name="Aerts A."/>
            <person name="Benoit I."/>
            <person name="Boyd A."/>
            <person name="Carlson A."/>
            <person name="Copeland A."/>
            <person name="Coutinho P.M."/>
            <person name="de Vries R.P."/>
            <person name="Ferreira P."/>
            <person name="Findley K."/>
            <person name="Foster B."/>
            <person name="Gaskell J."/>
            <person name="Glotzer D."/>
            <person name="Gorecki P."/>
            <person name="Heitman J."/>
            <person name="Hesse C."/>
            <person name="Hori C."/>
            <person name="Igarashi K."/>
            <person name="Jurgens J.A."/>
            <person name="Kallen N."/>
            <person name="Kersten P."/>
            <person name="Kohler A."/>
            <person name="Kuees U."/>
            <person name="Kumar T.K.A."/>
            <person name="Kuo A."/>
            <person name="LaButti K."/>
            <person name="Larrondo L.F."/>
            <person name="Lindquist E."/>
            <person name="Ling A."/>
            <person name="Lombard V."/>
            <person name="Lucas S."/>
            <person name="Lundell T."/>
            <person name="Martin R."/>
            <person name="McLaughlin D.J."/>
            <person name="Morgenstern I."/>
            <person name="Morin E."/>
            <person name="Murat C."/>
            <person name="Nagy L.G."/>
            <person name="Nolan M."/>
            <person name="Ohm R.A."/>
            <person name="Patyshakuliyeva A."/>
            <person name="Rokas A."/>
            <person name="Ruiz-Duenas F.J."/>
            <person name="Sabat G."/>
            <person name="Salamov A."/>
            <person name="Samejima M."/>
            <person name="Schmutz J."/>
            <person name="Slot J.C."/>
            <person name="St John F."/>
            <person name="Stenlid J."/>
            <person name="Sun H."/>
            <person name="Sun S."/>
            <person name="Syed K."/>
            <person name="Tsang A."/>
            <person name="Wiebenga A."/>
            <person name="Young D."/>
            <person name="Pisabarro A."/>
            <person name="Eastwood D.C."/>
            <person name="Martin F."/>
            <person name="Cullen D."/>
            <person name="Grigoriev I.V."/>
            <person name="Hibbett D.S."/>
        </authorList>
    </citation>
    <scope>NUCLEOTIDE SEQUENCE</scope>
    <source>
        <strain evidence="3">FP-58527</strain>
    </source>
</reference>
<dbReference type="InterPro" id="IPR044992">
    <property type="entry name" value="ChyE-like"/>
</dbReference>
<dbReference type="STRING" id="743788.S8EI55"/>
<evidence type="ECO:0000313" key="2">
    <source>
        <dbReference type="EMBL" id="EPT04822.1"/>
    </source>
</evidence>
<dbReference type="InterPro" id="IPR017926">
    <property type="entry name" value="GATASE"/>
</dbReference>
<dbReference type="Pfam" id="PF00117">
    <property type="entry name" value="GATase"/>
    <property type="match status" value="1"/>
</dbReference>
<dbReference type="GO" id="GO:0005829">
    <property type="term" value="C:cytosol"/>
    <property type="evidence" value="ECO:0007669"/>
    <property type="project" value="TreeGrafter"/>
</dbReference>